<organism evidence="1 2">
    <name type="scientific">Bacillus phage Kirov</name>
    <dbReference type="NCBI Taxonomy" id="2783539"/>
    <lineage>
        <taxon>Viruses</taxon>
        <taxon>Duplodnaviria</taxon>
        <taxon>Heunggongvirae</taxon>
        <taxon>Uroviricota</taxon>
        <taxon>Caudoviricetes</taxon>
        <taxon>Andregratiavirinae</taxon>
        <taxon>Kirovvirus</taxon>
        <taxon>Kirovvirus kirov</taxon>
    </lineage>
</organism>
<protein>
    <submittedName>
        <fullName evidence="1">Signal peptide-containing lipoprotein</fullName>
    </submittedName>
</protein>
<accession>A0A7U3RX56</accession>
<sequence length="106" mass="12062">MKKKIIGLVAVLGLSATLMGCSKGYKDYNPSTEKGLPNPSYTELVEDELYYIPHESGKKDFPMQYKNFREKNPHLKVLQIEQDAREGTEFNYINGYIILTELKGGN</sequence>
<reference evidence="1 2" key="1">
    <citation type="submission" date="2020-10" db="EMBL/GenBank/DDBJ databases">
        <authorList>
            <person name="Kazantseva O.A."/>
            <person name="Piligrimova E.G."/>
            <person name="Shadrin A.M."/>
        </authorList>
    </citation>
    <scope>NUCLEOTIDE SEQUENCE [LARGE SCALE GENOMIC DNA]</scope>
</reference>
<name>A0A7U3RX56_9CAUD</name>
<evidence type="ECO:0000313" key="2">
    <source>
        <dbReference type="Proteomes" id="UP000594029"/>
    </source>
</evidence>
<gene>
    <name evidence="1" type="ORF">Kirov_247</name>
</gene>
<keyword evidence="2" id="KW-1185">Reference proteome</keyword>
<proteinExistence type="predicted"/>
<keyword evidence="1" id="KW-0449">Lipoprotein</keyword>
<dbReference type="Proteomes" id="UP000594029">
    <property type="component" value="Segment"/>
</dbReference>
<evidence type="ECO:0000313" key="1">
    <source>
        <dbReference type="EMBL" id="QOV08446.1"/>
    </source>
</evidence>
<dbReference type="PROSITE" id="PS51257">
    <property type="entry name" value="PROKAR_LIPOPROTEIN"/>
    <property type="match status" value="1"/>
</dbReference>
<dbReference type="EMBL" id="MW084976">
    <property type="protein sequence ID" value="QOV08446.1"/>
    <property type="molecule type" value="Genomic_DNA"/>
</dbReference>